<dbReference type="RefSeq" id="WP_167478568.1">
    <property type="nucleotide sequence ID" value="NZ_CP046172.1"/>
</dbReference>
<organism evidence="2 3">
    <name type="scientific">Nocardia arthritidis</name>
    <dbReference type="NCBI Taxonomy" id="228602"/>
    <lineage>
        <taxon>Bacteria</taxon>
        <taxon>Bacillati</taxon>
        <taxon>Actinomycetota</taxon>
        <taxon>Actinomycetes</taxon>
        <taxon>Mycobacteriales</taxon>
        <taxon>Nocardiaceae</taxon>
        <taxon>Nocardia</taxon>
    </lineage>
</organism>
<keyword evidence="1" id="KW-0472">Membrane</keyword>
<protein>
    <recommendedName>
        <fullName evidence="4">Holin</fullName>
    </recommendedName>
</protein>
<evidence type="ECO:0000313" key="3">
    <source>
        <dbReference type="Proteomes" id="UP000503540"/>
    </source>
</evidence>
<dbReference type="AlphaFoldDB" id="A0A6G9YU30"/>
<name>A0A6G9YU30_9NOCA</name>
<evidence type="ECO:0008006" key="4">
    <source>
        <dbReference type="Google" id="ProtNLM"/>
    </source>
</evidence>
<proteinExistence type="predicted"/>
<accession>A0A6G9YU30</accession>
<keyword evidence="3" id="KW-1185">Reference proteome</keyword>
<feature type="transmembrane region" description="Helical" evidence="1">
    <location>
        <begin position="12"/>
        <end position="29"/>
    </location>
</feature>
<evidence type="ECO:0000256" key="1">
    <source>
        <dbReference type="SAM" id="Phobius"/>
    </source>
</evidence>
<dbReference type="EMBL" id="CP046172">
    <property type="protein sequence ID" value="QIS16506.1"/>
    <property type="molecule type" value="Genomic_DNA"/>
</dbReference>
<feature type="transmembrane region" description="Helical" evidence="1">
    <location>
        <begin position="35"/>
        <end position="55"/>
    </location>
</feature>
<dbReference type="KEGG" id="nah:F5544_43510"/>
<evidence type="ECO:0000313" key="2">
    <source>
        <dbReference type="EMBL" id="QIS16506.1"/>
    </source>
</evidence>
<sequence length="84" mass="8909">MHGIISRNLKAVEAGIGSILMVLTFVASFEGALPQAWAGGITAVLGVLTTFRVWLARNEPLISQAEDAVDELVDKTVGAFQIRG</sequence>
<gene>
    <name evidence="2" type="ORF">F5544_43510</name>
</gene>
<reference evidence="2 3" key="1">
    <citation type="journal article" date="2019" name="ACS Chem. Biol.">
        <title>Identification and Mobilization of a Cryptic Antibiotic Biosynthesis Gene Locus from a Human-Pathogenic Nocardia Isolate.</title>
        <authorList>
            <person name="Herisse M."/>
            <person name="Ishida K."/>
            <person name="Porter J.L."/>
            <person name="Howden B."/>
            <person name="Hertweck C."/>
            <person name="Stinear T.P."/>
            <person name="Pidot S.J."/>
        </authorList>
    </citation>
    <scope>NUCLEOTIDE SEQUENCE [LARGE SCALE GENOMIC DNA]</scope>
    <source>
        <strain evidence="2 3">AUSMDU00012717</strain>
    </source>
</reference>
<keyword evidence="1" id="KW-0812">Transmembrane</keyword>
<dbReference type="Proteomes" id="UP000503540">
    <property type="component" value="Chromosome"/>
</dbReference>
<keyword evidence="1" id="KW-1133">Transmembrane helix</keyword>